<keyword evidence="6 11" id="KW-0332">GMP biosynthesis</keyword>
<keyword evidence="15" id="KW-1185">Reference proteome</keyword>
<accession>A0A8S1EVX9</accession>
<dbReference type="OrthoDB" id="1724632at2759"/>
<evidence type="ECO:0000256" key="7">
    <source>
        <dbReference type="ARBA" id="ARBA00022755"/>
    </source>
</evidence>
<dbReference type="PRINTS" id="PR00097">
    <property type="entry name" value="ANTSNTHASEII"/>
</dbReference>
<dbReference type="Pfam" id="PF00117">
    <property type="entry name" value="GATase"/>
    <property type="match status" value="1"/>
</dbReference>
<evidence type="ECO:0000259" key="13">
    <source>
        <dbReference type="PROSITE" id="PS51553"/>
    </source>
</evidence>
<gene>
    <name evidence="14" type="ORF">CBOVIS_LOCUS6542</name>
</gene>
<dbReference type="CDD" id="cd01742">
    <property type="entry name" value="GATase1_GMP_Synthase"/>
    <property type="match status" value="1"/>
</dbReference>
<dbReference type="InterPro" id="IPR022310">
    <property type="entry name" value="NAD/GMP_synthase"/>
</dbReference>
<dbReference type="InterPro" id="IPR014729">
    <property type="entry name" value="Rossmann-like_a/b/a_fold"/>
</dbReference>
<evidence type="ECO:0000256" key="11">
    <source>
        <dbReference type="PROSITE-ProRule" id="PRU00886"/>
    </source>
</evidence>
<dbReference type="EMBL" id="CADEPM010000004">
    <property type="protein sequence ID" value="CAB3404162.1"/>
    <property type="molecule type" value="Genomic_DNA"/>
</dbReference>
<organism evidence="14 15">
    <name type="scientific">Caenorhabditis bovis</name>
    <dbReference type="NCBI Taxonomy" id="2654633"/>
    <lineage>
        <taxon>Eukaryota</taxon>
        <taxon>Metazoa</taxon>
        <taxon>Ecdysozoa</taxon>
        <taxon>Nematoda</taxon>
        <taxon>Chromadorea</taxon>
        <taxon>Rhabditida</taxon>
        <taxon>Rhabditina</taxon>
        <taxon>Rhabditomorpha</taxon>
        <taxon>Rhabditoidea</taxon>
        <taxon>Rhabditidae</taxon>
        <taxon>Peloderinae</taxon>
        <taxon>Caenorhabditis</taxon>
    </lineage>
</organism>
<dbReference type="GO" id="GO:0005829">
    <property type="term" value="C:cytosol"/>
    <property type="evidence" value="ECO:0007669"/>
    <property type="project" value="TreeGrafter"/>
</dbReference>
<dbReference type="PROSITE" id="PS51273">
    <property type="entry name" value="GATASE_TYPE_1"/>
    <property type="match status" value="1"/>
</dbReference>
<evidence type="ECO:0000256" key="12">
    <source>
        <dbReference type="SAM" id="MobiDB-lite"/>
    </source>
</evidence>
<dbReference type="InterPro" id="IPR017926">
    <property type="entry name" value="GATASE"/>
</dbReference>
<evidence type="ECO:0000256" key="3">
    <source>
        <dbReference type="ARBA" id="ARBA00012746"/>
    </source>
</evidence>
<evidence type="ECO:0000256" key="1">
    <source>
        <dbReference type="ARBA" id="ARBA00005153"/>
    </source>
</evidence>
<keyword evidence="8 11" id="KW-0067">ATP-binding</keyword>
<dbReference type="AlphaFoldDB" id="A0A8S1EVX9"/>
<dbReference type="PANTHER" id="PTHR11922">
    <property type="entry name" value="GMP SYNTHASE-RELATED"/>
    <property type="match status" value="1"/>
</dbReference>
<dbReference type="PANTHER" id="PTHR11922:SF2">
    <property type="entry name" value="GMP SYNTHASE [GLUTAMINE-HYDROLYZING]"/>
    <property type="match status" value="1"/>
</dbReference>
<evidence type="ECO:0000313" key="14">
    <source>
        <dbReference type="EMBL" id="CAB3404162.1"/>
    </source>
</evidence>
<feature type="region of interest" description="Disordered" evidence="12">
    <location>
        <begin position="50"/>
        <end position="97"/>
    </location>
</feature>
<keyword evidence="9" id="KW-0315">Glutamine amidotransferase</keyword>
<dbReference type="InterPro" id="IPR029062">
    <property type="entry name" value="Class_I_gatase-like"/>
</dbReference>
<dbReference type="Pfam" id="PF02540">
    <property type="entry name" value="NAD_synthase"/>
    <property type="match status" value="1"/>
</dbReference>
<protein>
    <recommendedName>
        <fullName evidence="3">GMP synthase (glutamine-hydrolyzing)</fullName>
        <ecNumber evidence="3">6.3.5.2</ecNumber>
    </recommendedName>
    <alternativeName>
        <fullName evidence="10">Glutamine amidotransferase</fullName>
    </alternativeName>
</protein>
<dbReference type="FunFam" id="3.40.50.620:FF:000044">
    <property type="entry name" value="GMP synthase [glutamine-hydrolyzing]"/>
    <property type="match status" value="1"/>
</dbReference>
<evidence type="ECO:0000256" key="8">
    <source>
        <dbReference type="ARBA" id="ARBA00022840"/>
    </source>
</evidence>
<dbReference type="EC" id="6.3.5.2" evidence="3"/>
<keyword evidence="7 11" id="KW-0658">Purine biosynthesis</keyword>
<comment type="caution">
    <text evidence="14">The sequence shown here is derived from an EMBL/GenBank/DDBJ whole genome shotgun (WGS) entry which is preliminary data.</text>
</comment>
<dbReference type="InterPro" id="IPR025777">
    <property type="entry name" value="GMPS_ATP_PPase_dom"/>
</dbReference>
<dbReference type="GO" id="GO:0005524">
    <property type="term" value="F:ATP binding"/>
    <property type="evidence" value="ECO:0007669"/>
    <property type="project" value="UniProtKB-UniRule"/>
</dbReference>
<dbReference type="GO" id="GO:0003921">
    <property type="term" value="F:GMP synthase activity"/>
    <property type="evidence" value="ECO:0007669"/>
    <property type="project" value="InterPro"/>
</dbReference>
<evidence type="ECO:0000256" key="10">
    <source>
        <dbReference type="ARBA" id="ARBA00031356"/>
    </source>
</evidence>
<dbReference type="Gene3D" id="3.40.50.620">
    <property type="entry name" value="HUPs"/>
    <property type="match status" value="1"/>
</dbReference>
<comment type="pathway">
    <text evidence="1">Purine metabolism; GMP biosynthesis; GMP from XMP (L-Gln route): step 1/1.</text>
</comment>
<evidence type="ECO:0000256" key="9">
    <source>
        <dbReference type="ARBA" id="ARBA00022962"/>
    </source>
</evidence>
<feature type="binding site" evidence="11">
    <location>
        <begin position="351"/>
        <end position="357"/>
    </location>
    <ligand>
        <name>ATP</name>
        <dbReference type="ChEBI" id="CHEBI:30616"/>
    </ligand>
</feature>
<dbReference type="InterPro" id="IPR001674">
    <property type="entry name" value="GMP_synth_C"/>
</dbReference>
<keyword evidence="5 11" id="KW-0547">Nucleotide-binding</keyword>
<dbReference type="FunFam" id="3.40.50.880:FF:000013">
    <property type="entry name" value="GMP synthase [glutamine-hydrolyzing]"/>
    <property type="match status" value="1"/>
</dbReference>
<keyword evidence="4" id="KW-0436">Ligase</keyword>
<evidence type="ECO:0000256" key="5">
    <source>
        <dbReference type="ARBA" id="ARBA00022741"/>
    </source>
</evidence>
<dbReference type="Gene3D" id="3.40.50.880">
    <property type="match status" value="1"/>
</dbReference>
<evidence type="ECO:0000313" key="15">
    <source>
        <dbReference type="Proteomes" id="UP000494206"/>
    </source>
</evidence>
<evidence type="ECO:0000256" key="4">
    <source>
        <dbReference type="ARBA" id="ARBA00022598"/>
    </source>
</evidence>
<dbReference type="InterPro" id="IPR004739">
    <property type="entry name" value="GMP_synth_GATase"/>
</dbReference>
<dbReference type="PROSITE" id="PS51553">
    <property type="entry name" value="GMPS_ATP_PPASE"/>
    <property type="match status" value="1"/>
</dbReference>
<dbReference type="SUPFAM" id="SSF52317">
    <property type="entry name" value="Class I glutamine amidotransferase-like"/>
    <property type="match status" value="1"/>
</dbReference>
<dbReference type="SUPFAM" id="SSF52402">
    <property type="entry name" value="Adenine nucleotide alpha hydrolases-like"/>
    <property type="match status" value="1"/>
</dbReference>
<name>A0A8S1EVX9_9PELO</name>
<dbReference type="PRINTS" id="PR00096">
    <property type="entry name" value="GATASE"/>
</dbReference>
<reference evidence="14 15" key="1">
    <citation type="submission" date="2020-04" db="EMBL/GenBank/DDBJ databases">
        <authorList>
            <person name="Laetsch R D."/>
            <person name="Stevens L."/>
            <person name="Kumar S."/>
            <person name="Blaxter L. M."/>
        </authorList>
    </citation>
    <scope>NUCLEOTIDE SEQUENCE [LARGE SCALE GENOMIC DNA]</scope>
</reference>
<evidence type="ECO:0000256" key="2">
    <source>
        <dbReference type="ARBA" id="ARBA00011738"/>
    </source>
</evidence>
<dbReference type="NCBIfam" id="NF000848">
    <property type="entry name" value="PRK00074.1"/>
    <property type="match status" value="1"/>
</dbReference>
<evidence type="ECO:0000256" key="6">
    <source>
        <dbReference type="ARBA" id="ARBA00022749"/>
    </source>
</evidence>
<dbReference type="CDD" id="cd01997">
    <property type="entry name" value="GMP_synthase_C"/>
    <property type="match status" value="1"/>
</dbReference>
<feature type="domain" description="GMPS ATP-PPase" evidence="13">
    <location>
        <begin position="324"/>
        <end position="535"/>
    </location>
</feature>
<feature type="compositionally biased region" description="Basic and acidic residues" evidence="12">
    <location>
        <begin position="63"/>
        <end position="76"/>
    </location>
</feature>
<dbReference type="Proteomes" id="UP000494206">
    <property type="component" value="Unassembled WGS sequence"/>
</dbReference>
<proteinExistence type="predicted"/>
<comment type="subunit">
    <text evidence="2">Homodimer.</text>
</comment>
<sequence>MEQLIFGGRKILAALQSTATVVQRYMQRYRVPKSVKIGARHSKRHFRNLPSERAKRSRAVSKVSEHTMKRSISMRDDDSDSTVAMQSEKVPPAKRSNDTEFDLEQLRISGMTVNGDTKEVHLKTCDPEAERVAILDFGAQYGKVIDRRVRELHVKSEMFPLNTTAREILDLGGFRAIIISGGPKSVYADDAPQIDPEIFTCGLPVLGICYGFQLMNKYNGGSVTKEAIREDGVCKVSTITSCPLFEGLGDFEEVLLTHGDSVSLKTVAPNFEICATSGNHVAGIYNEQRKLYGVQFHPEVDLTKNGSQMFLNFLYQIADCTGKFSMQSREQLCIQEILRTVGNKKVLVMVSGGVDSTVCAALLNKAIGPERVTAIHIDNGFMRYEESEAVVKSLAAVNLPVHSFNFGTTFLTSTENNDEDSAEEVTLDRAVEPEIKRKIIGNTFIRVKDIIMNKLNLNQDDYFLAQGTLRPDLIESASLLASGHADMIKTHHNDTELVRELRRKGRVIEPLKDFHKDEVRELGKSLGLPEEIVQRHPFPGPGLAIRIICAEVCFFFFKL</sequence>